<protein>
    <submittedName>
        <fullName evidence="2">Uncharacterized protein</fullName>
    </submittedName>
</protein>
<feature type="region of interest" description="Disordered" evidence="1">
    <location>
        <begin position="1"/>
        <end position="23"/>
    </location>
</feature>
<evidence type="ECO:0000256" key="1">
    <source>
        <dbReference type="SAM" id="MobiDB-lite"/>
    </source>
</evidence>
<name>A0ABS2TKQ4_9ACTN</name>
<keyword evidence="3" id="KW-1185">Reference proteome</keyword>
<dbReference type="EMBL" id="JADKYB010000001">
    <property type="protein sequence ID" value="MBM9503081.1"/>
    <property type="molecule type" value="Genomic_DNA"/>
</dbReference>
<dbReference type="RefSeq" id="WP_205354966.1">
    <property type="nucleotide sequence ID" value="NZ_JADKYB010000001.1"/>
</dbReference>
<proteinExistence type="predicted"/>
<accession>A0ABS2TKQ4</accession>
<organism evidence="2 3">
    <name type="scientific">Actinacidiphila acididurans</name>
    <dbReference type="NCBI Taxonomy" id="2784346"/>
    <lineage>
        <taxon>Bacteria</taxon>
        <taxon>Bacillati</taxon>
        <taxon>Actinomycetota</taxon>
        <taxon>Actinomycetes</taxon>
        <taxon>Kitasatosporales</taxon>
        <taxon>Streptomycetaceae</taxon>
        <taxon>Actinacidiphila</taxon>
    </lineage>
</organism>
<dbReference type="Proteomes" id="UP000749040">
    <property type="component" value="Unassembled WGS sequence"/>
</dbReference>
<evidence type="ECO:0000313" key="3">
    <source>
        <dbReference type="Proteomes" id="UP000749040"/>
    </source>
</evidence>
<reference evidence="2 3" key="1">
    <citation type="submission" date="2021-01" db="EMBL/GenBank/DDBJ databases">
        <title>Streptomyces acididurans sp. nov., isolated from a peat swamp forest soil.</title>
        <authorList>
            <person name="Chantavorakit T."/>
            <person name="Duangmal K."/>
        </authorList>
    </citation>
    <scope>NUCLEOTIDE SEQUENCE [LARGE SCALE GENOMIC DNA]</scope>
    <source>
        <strain evidence="2 3">KK5PA1</strain>
    </source>
</reference>
<evidence type="ECO:0000313" key="2">
    <source>
        <dbReference type="EMBL" id="MBM9503081.1"/>
    </source>
</evidence>
<gene>
    <name evidence="2" type="ORF">ITX44_00740</name>
</gene>
<sequence>MNSNRTLAAPRRNPGDGDPSGEHLFSALAGDVVAFTEAEGTGVEFERVALTPEQIVIDRLPTAPPKATGRRSFSGAATAQAEALPPGVLAAVRNSSSS</sequence>
<comment type="caution">
    <text evidence="2">The sequence shown here is derived from an EMBL/GenBank/DDBJ whole genome shotgun (WGS) entry which is preliminary data.</text>
</comment>
<feature type="region of interest" description="Disordered" evidence="1">
    <location>
        <begin position="60"/>
        <end position="80"/>
    </location>
</feature>